<organism evidence="2 3">
    <name type="scientific">Caenimonas koreensis DSM 17982</name>
    <dbReference type="NCBI Taxonomy" id="1121255"/>
    <lineage>
        <taxon>Bacteria</taxon>
        <taxon>Pseudomonadati</taxon>
        <taxon>Pseudomonadota</taxon>
        <taxon>Betaproteobacteria</taxon>
        <taxon>Burkholderiales</taxon>
        <taxon>Comamonadaceae</taxon>
        <taxon>Caenimonas</taxon>
    </lineage>
</organism>
<dbReference type="NCBIfam" id="TIGR03803">
    <property type="entry name" value="Gloeo_Verruco"/>
    <property type="match status" value="6"/>
</dbReference>
<evidence type="ECO:0008006" key="4">
    <source>
        <dbReference type="Google" id="ProtNLM"/>
    </source>
</evidence>
<name>A0A844B441_9BURK</name>
<evidence type="ECO:0000313" key="2">
    <source>
        <dbReference type="EMBL" id="MRD46307.1"/>
    </source>
</evidence>
<sequence>MRLSVHGVVAALVFASAGLVACGHANAAADADAPALAGIHRVAEFKNLFEFDQARGSAPHSAPVRVSRRDSEVYWGVTRDGGAYGTGALYQLSLAGQMTLVHSFIQDGQDGFWPEASLTRASDGSLWGTTVGGGRHYGGTIFRISRAGVYSVVHSFGDATNDGRYGSSALVEAPDGSMFGTTAFGGQYGQGTIYRITPDGTYSVAYALKGLDGTAPQFGLVRARDGNFYGGTNVGGEHGNGTLFRFERSGRFTRLVSLQGPTTGVYPSRLVEGPDGLLYGAMASSGPAYGGALFRMTLNGDITLMHLFAPTTLESHWPTGLIFASDGNFYGTNAGYNVNAGALFKMSITGHVTILHSFSPASPYFPMDGGTPVSPPVEVHRGLLVGTTSVGGSSPGHGAVYSYTLAPHHWPR</sequence>
<gene>
    <name evidence="2" type="ORF">GHT07_03390</name>
</gene>
<feature type="chain" id="PRO_5032585478" description="Gloeo_Verruco repeat-containing protein" evidence="1">
    <location>
        <begin position="28"/>
        <end position="412"/>
    </location>
</feature>
<comment type="caution">
    <text evidence="2">The sequence shown here is derived from an EMBL/GenBank/DDBJ whole genome shotgun (WGS) entry which is preliminary data.</text>
</comment>
<dbReference type="OrthoDB" id="8681142at2"/>
<dbReference type="InterPro" id="IPR015943">
    <property type="entry name" value="WD40/YVTN_repeat-like_dom_sf"/>
</dbReference>
<dbReference type="EMBL" id="WJBU01000002">
    <property type="protein sequence ID" value="MRD46307.1"/>
    <property type="molecule type" value="Genomic_DNA"/>
</dbReference>
<keyword evidence="3" id="KW-1185">Reference proteome</keyword>
<dbReference type="RefSeq" id="WP_153583640.1">
    <property type="nucleotide sequence ID" value="NZ_WJBU01000002.1"/>
</dbReference>
<reference evidence="2 3" key="1">
    <citation type="submission" date="2019-11" db="EMBL/GenBank/DDBJ databases">
        <title>Caenimonas koreensis gen. nov., sp. nov., isolated from activated sludge.</title>
        <authorList>
            <person name="Seung H.R."/>
        </authorList>
    </citation>
    <scope>NUCLEOTIDE SEQUENCE [LARGE SCALE GENOMIC DNA]</scope>
    <source>
        <strain evidence="2 3">EMB320</strain>
    </source>
</reference>
<proteinExistence type="predicted"/>
<accession>A0A844B441</accession>
<dbReference type="AlphaFoldDB" id="A0A844B441"/>
<evidence type="ECO:0000313" key="3">
    <source>
        <dbReference type="Proteomes" id="UP000487350"/>
    </source>
</evidence>
<keyword evidence="1" id="KW-0732">Signal</keyword>
<feature type="signal peptide" evidence="1">
    <location>
        <begin position="1"/>
        <end position="27"/>
    </location>
</feature>
<dbReference type="SUPFAM" id="SSF63829">
    <property type="entry name" value="Calcium-dependent phosphotriesterase"/>
    <property type="match status" value="1"/>
</dbReference>
<dbReference type="Proteomes" id="UP000487350">
    <property type="component" value="Unassembled WGS sequence"/>
</dbReference>
<evidence type="ECO:0000256" key="1">
    <source>
        <dbReference type="SAM" id="SignalP"/>
    </source>
</evidence>
<dbReference type="PROSITE" id="PS51257">
    <property type="entry name" value="PROKAR_LIPOPROTEIN"/>
    <property type="match status" value="1"/>
</dbReference>
<dbReference type="InterPro" id="IPR022519">
    <property type="entry name" value="Gloeo/Verruco_rpt"/>
</dbReference>
<protein>
    <recommendedName>
        <fullName evidence="4">Gloeo_Verruco repeat-containing protein</fullName>
    </recommendedName>
</protein>
<dbReference type="Gene3D" id="2.130.10.10">
    <property type="entry name" value="YVTN repeat-like/Quinoprotein amine dehydrogenase"/>
    <property type="match status" value="1"/>
</dbReference>